<protein>
    <submittedName>
        <fullName evidence="2">Uncharacterized protein</fullName>
    </submittedName>
</protein>
<dbReference type="AlphaFoldDB" id="A0ABD0LUL6"/>
<feature type="compositionally biased region" description="Polar residues" evidence="1">
    <location>
        <begin position="54"/>
        <end position="72"/>
    </location>
</feature>
<comment type="caution">
    <text evidence="2">The sequence shown here is derived from an EMBL/GenBank/DDBJ whole genome shotgun (WGS) entry which is preliminary data.</text>
</comment>
<reference evidence="2 3" key="1">
    <citation type="journal article" date="2023" name="Sci. Data">
        <title>Genome assembly of the Korean intertidal mud-creeper Batillaria attramentaria.</title>
        <authorList>
            <person name="Patra A.K."/>
            <person name="Ho P.T."/>
            <person name="Jun S."/>
            <person name="Lee S.J."/>
            <person name="Kim Y."/>
            <person name="Won Y.J."/>
        </authorList>
    </citation>
    <scope>NUCLEOTIDE SEQUENCE [LARGE SCALE GENOMIC DNA]</scope>
    <source>
        <strain evidence="2">Wonlab-2016</strain>
    </source>
</reference>
<organism evidence="2 3">
    <name type="scientific">Batillaria attramentaria</name>
    <dbReference type="NCBI Taxonomy" id="370345"/>
    <lineage>
        <taxon>Eukaryota</taxon>
        <taxon>Metazoa</taxon>
        <taxon>Spiralia</taxon>
        <taxon>Lophotrochozoa</taxon>
        <taxon>Mollusca</taxon>
        <taxon>Gastropoda</taxon>
        <taxon>Caenogastropoda</taxon>
        <taxon>Sorbeoconcha</taxon>
        <taxon>Cerithioidea</taxon>
        <taxon>Batillariidae</taxon>
        <taxon>Batillaria</taxon>
    </lineage>
</organism>
<name>A0ABD0LUL6_9CAEN</name>
<gene>
    <name evidence="2" type="ORF">BaRGS_00005442</name>
</gene>
<accession>A0ABD0LUL6</accession>
<dbReference type="EMBL" id="JACVVK020000021">
    <property type="protein sequence ID" value="KAK7503177.1"/>
    <property type="molecule type" value="Genomic_DNA"/>
</dbReference>
<sequence length="120" mass="13510">MHMPLRDVYLKVLTATVKCKINRLNWRSDNNGDPANKPAATINSLGFQPPVGQTAASERQNRASSIAQVSNTRGRKSKRSCLKMSALVVIGKRLLSFLTRMMHEVDYSYNLDGSWVCRRN</sequence>
<feature type="region of interest" description="Disordered" evidence="1">
    <location>
        <begin position="27"/>
        <end position="78"/>
    </location>
</feature>
<evidence type="ECO:0000256" key="1">
    <source>
        <dbReference type="SAM" id="MobiDB-lite"/>
    </source>
</evidence>
<dbReference type="Proteomes" id="UP001519460">
    <property type="component" value="Unassembled WGS sequence"/>
</dbReference>
<evidence type="ECO:0000313" key="2">
    <source>
        <dbReference type="EMBL" id="KAK7503177.1"/>
    </source>
</evidence>
<evidence type="ECO:0000313" key="3">
    <source>
        <dbReference type="Proteomes" id="UP001519460"/>
    </source>
</evidence>
<proteinExistence type="predicted"/>
<keyword evidence="3" id="KW-1185">Reference proteome</keyword>